<dbReference type="AlphaFoldDB" id="A0AAV1YWA2"/>
<evidence type="ECO:0000313" key="3">
    <source>
        <dbReference type="EMBL" id="CAL1263058.1"/>
    </source>
</evidence>
<dbReference type="EMBL" id="CAXIEN010000007">
    <property type="protein sequence ID" value="CAL1263058.1"/>
    <property type="molecule type" value="Genomic_DNA"/>
</dbReference>
<dbReference type="Proteomes" id="UP001497382">
    <property type="component" value="Unassembled WGS sequence"/>
</dbReference>
<comment type="caution">
    <text evidence="3">The sequence shown here is derived from an EMBL/GenBank/DDBJ whole genome shotgun (WGS) entry which is preliminary data.</text>
</comment>
<dbReference type="GO" id="GO:0008270">
    <property type="term" value="F:zinc ion binding"/>
    <property type="evidence" value="ECO:0007669"/>
    <property type="project" value="UniProtKB-KW"/>
</dbReference>
<keyword evidence="1" id="KW-0479">Metal-binding</keyword>
<name>A0AAV1YWA2_9ARAC</name>
<reference evidence="3 4" key="1">
    <citation type="submission" date="2024-04" db="EMBL/GenBank/DDBJ databases">
        <authorList>
            <person name="Rising A."/>
            <person name="Reimegard J."/>
            <person name="Sonavane S."/>
            <person name="Akerstrom W."/>
            <person name="Nylinder S."/>
            <person name="Hedman E."/>
            <person name="Kallberg Y."/>
        </authorList>
    </citation>
    <scope>NUCLEOTIDE SEQUENCE [LARGE SCALE GENOMIC DNA]</scope>
</reference>
<evidence type="ECO:0000259" key="2">
    <source>
        <dbReference type="PROSITE" id="PS50158"/>
    </source>
</evidence>
<dbReference type="PROSITE" id="PS50158">
    <property type="entry name" value="ZF_CCHC"/>
    <property type="match status" value="1"/>
</dbReference>
<sequence>MIQKRRRVCIQLCNCLVKEYHRVKRCFRCQRIGHLQFRCKETPRCSRCSEEHVNECSNEPKCINCEDRNACLAENLETSHVPNSGKCASYITALSLIKEGNDPWIIPAHLTNRPEIASIHTE</sequence>
<keyword evidence="1" id="KW-0863">Zinc-finger</keyword>
<gene>
    <name evidence="3" type="ORF">LARSCL_LOCUS1337</name>
</gene>
<dbReference type="GO" id="GO:0003676">
    <property type="term" value="F:nucleic acid binding"/>
    <property type="evidence" value="ECO:0007669"/>
    <property type="project" value="InterPro"/>
</dbReference>
<protein>
    <recommendedName>
        <fullName evidence="2">CCHC-type domain-containing protein</fullName>
    </recommendedName>
</protein>
<dbReference type="InterPro" id="IPR001878">
    <property type="entry name" value="Znf_CCHC"/>
</dbReference>
<evidence type="ECO:0000256" key="1">
    <source>
        <dbReference type="PROSITE-ProRule" id="PRU00047"/>
    </source>
</evidence>
<organism evidence="3 4">
    <name type="scientific">Larinioides sclopetarius</name>
    <dbReference type="NCBI Taxonomy" id="280406"/>
    <lineage>
        <taxon>Eukaryota</taxon>
        <taxon>Metazoa</taxon>
        <taxon>Ecdysozoa</taxon>
        <taxon>Arthropoda</taxon>
        <taxon>Chelicerata</taxon>
        <taxon>Arachnida</taxon>
        <taxon>Araneae</taxon>
        <taxon>Araneomorphae</taxon>
        <taxon>Entelegynae</taxon>
        <taxon>Araneoidea</taxon>
        <taxon>Araneidae</taxon>
        <taxon>Larinioides</taxon>
    </lineage>
</organism>
<accession>A0AAV1YWA2</accession>
<keyword evidence="1" id="KW-0862">Zinc</keyword>
<feature type="domain" description="CCHC-type" evidence="2">
    <location>
        <begin position="25"/>
        <end position="41"/>
    </location>
</feature>
<evidence type="ECO:0000313" key="4">
    <source>
        <dbReference type="Proteomes" id="UP001497382"/>
    </source>
</evidence>
<keyword evidence="4" id="KW-1185">Reference proteome</keyword>
<proteinExistence type="predicted"/>